<protein>
    <submittedName>
        <fullName evidence="3">Uncharacterized protein</fullName>
    </submittedName>
</protein>
<feature type="compositionally biased region" description="Acidic residues" evidence="2">
    <location>
        <begin position="333"/>
        <end position="342"/>
    </location>
</feature>
<feature type="region of interest" description="Disordered" evidence="2">
    <location>
        <begin position="417"/>
        <end position="483"/>
    </location>
</feature>
<organism evidence="3 4">
    <name type="scientific">Polyrhizophydium stewartii</name>
    <dbReference type="NCBI Taxonomy" id="2732419"/>
    <lineage>
        <taxon>Eukaryota</taxon>
        <taxon>Fungi</taxon>
        <taxon>Fungi incertae sedis</taxon>
        <taxon>Chytridiomycota</taxon>
        <taxon>Chytridiomycota incertae sedis</taxon>
        <taxon>Chytridiomycetes</taxon>
        <taxon>Rhizophydiales</taxon>
        <taxon>Rhizophydiales incertae sedis</taxon>
        <taxon>Polyrhizophydium</taxon>
    </lineage>
</organism>
<dbReference type="Proteomes" id="UP001527925">
    <property type="component" value="Unassembled WGS sequence"/>
</dbReference>
<accession>A0ABR4N0E5</accession>
<reference evidence="3 4" key="1">
    <citation type="submission" date="2023-09" db="EMBL/GenBank/DDBJ databases">
        <title>Pangenome analysis of Batrachochytrium dendrobatidis and related Chytrids.</title>
        <authorList>
            <person name="Yacoub M.N."/>
            <person name="Stajich J.E."/>
            <person name="James T.Y."/>
        </authorList>
    </citation>
    <scope>NUCLEOTIDE SEQUENCE [LARGE SCALE GENOMIC DNA]</scope>
    <source>
        <strain evidence="3 4">JEL0888</strain>
    </source>
</reference>
<keyword evidence="4" id="KW-1185">Reference proteome</keyword>
<feature type="compositionally biased region" description="Low complexity" evidence="2">
    <location>
        <begin position="318"/>
        <end position="332"/>
    </location>
</feature>
<evidence type="ECO:0000313" key="4">
    <source>
        <dbReference type="Proteomes" id="UP001527925"/>
    </source>
</evidence>
<gene>
    <name evidence="3" type="ORF">HK105_207552</name>
</gene>
<feature type="region of interest" description="Disordered" evidence="2">
    <location>
        <begin position="231"/>
        <end position="281"/>
    </location>
</feature>
<evidence type="ECO:0000256" key="1">
    <source>
        <dbReference type="SAM" id="Coils"/>
    </source>
</evidence>
<name>A0ABR4N0E5_9FUNG</name>
<evidence type="ECO:0000256" key="2">
    <source>
        <dbReference type="SAM" id="MobiDB-lite"/>
    </source>
</evidence>
<feature type="region of interest" description="Disordered" evidence="2">
    <location>
        <begin position="295"/>
        <end position="401"/>
    </location>
</feature>
<keyword evidence="1" id="KW-0175">Coiled coil</keyword>
<dbReference type="EMBL" id="JADGIZ020000054">
    <property type="protein sequence ID" value="KAL2912986.1"/>
    <property type="molecule type" value="Genomic_DNA"/>
</dbReference>
<feature type="compositionally biased region" description="Low complexity" evidence="2">
    <location>
        <begin position="37"/>
        <end position="83"/>
    </location>
</feature>
<feature type="region of interest" description="Disordered" evidence="2">
    <location>
        <begin position="1"/>
        <end position="120"/>
    </location>
</feature>
<evidence type="ECO:0000313" key="3">
    <source>
        <dbReference type="EMBL" id="KAL2912986.1"/>
    </source>
</evidence>
<comment type="caution">
    <text evidence="3">The sequence shown here is derived from an EMBL/GenBank/DDBJ whole genome shotgun (WGS) entry which is preliminary data.</text>
</comment>
<feature type="coiled-coil region" evidence="1">
    <location>
        <begin position="128"/>
        <end position="176"/>
    </location>
</feature>
<proteinExistence type="predicted"/>
<feature type="compositionally biased region" description="Low complexity" evidence="2">
    <location>
        <begin position="10"/>
        <end position="24"/>
    </location>
</feature>
<feature type="compositionally biased region" description="Pro residues" evidence="2">
    <location>
        <begin position="84"/>
        <end position="106"/>
    </location>
</feature>
<sequence>MLFSTELGKATRAANASAAARPSTHLPLAETPAPVRQDPQIQASAQPAQPAATPEPPAAMLALAAPLQLPLPPSSDDLPALELPTPPVPPSPPSPGSQAPRPPQPSQPWTLGSAASVDDPPHTVHAVVERLAEEYRIADEEHKDASAKLELAVNNHNRLEKTRVQAEERFKTLHRKLEAAGRHLVESTQHALRAKHVKDLALVDHNTKHGVKGKIGWQLIEANLNAGCVGPQDQSHAAPIGQSGAGNQAGRSNSKAAAKRKPRAADSRTGAQAASANKAGTCKAAEAASTATSAEAAMSAAEHRGQDTCAQRGRARARSGTTAGRAANVDVIVVDDGDDDGGNDGGSAAGAAAPWPAARRTTSTLAREIARSDGTAAKSTGNSAAPVRQPRDGAPAAAASTAMAVTADAGLQLHRTAQPSNLKRASRDDETQCGDAAGSSDENADTNIYNPARAIKHARTAQPLADPRTSHRPAAAANERGRE</sequence>